<accession>A0A5D0HJS9</accession>
<keyword evidence="4" id="KW-1185">Reference proteome</keyword>
<dbReference type="CDD" id="cd06850">
    <property type="entry name" value="biotinyl_domain"/>
    <property type="match status" value="1"/>
</dbReference>
<name>A0A5D0HJS9_9FLAO</name>
<reference evidence="3 4" key="1">
    <citation type="submission" date="2019-08" db="EMBL/GenBank/DDBJ databases">
        <title>Seonamhaeicola sediminis sp. nov., isolated from marine sediment.</title>
        <authorList>
            <person name="Cao W.R."/>
        </authorList>
    </citation>
    <scope>NUCLEOTIDE SEQUENCE [LARGE SCALE GENOMIC DNA]</scope>
    <source>
        <strain evidence="3 4">B011</strain>
    </source>
</reference>
<dbReference type="PANTHER" id="PTHR45266:SF3">
    <property type="entry name" value="OXALOACETATE DECARBOXYLASE ALPHA CHAIN"/>
    <property type="match status" value="1"/>
</dbReference>
<dbReference type="InterPro" id="IPR000089">
    <property type="entry name" value="Biotin_lipoyl"/>
</dbReference>
<dbReference type="InterPro" id="IPR011053">
    <property type="entry name" value="Single_hybrid_motif"/>
</dbReference>
<evidence type="ECO:0000313" key="4">
    <source>
        <dbReference type="Proteomes" id="UP000323930"/>
    </source>
</evidence>
<comment type="caution">
    <text evidence="3">The sequence shown here is derived from an EMBL/GenBank/DDBJ whole genome shotgun (WGS) entry which is preliminary data.</text>
</comment>
<dbReference type="OrthoDB" id="9812676at2"/>
<dbReference type="PANTHER" id="PTHR45266">
    <property type="entry name" value="OXALOACETATE DECARBOXYLASE ALPHA CHAIN"/>
    <property type="match status" value="1"/>
</dbReference>
<dbReference type="Pfam" id="PF00364">
    <property type="entry name" value="Biotin_lipoyl"/>
    <property type="match status" value="1"/>
</dbReference>
<evidence type="ECO:0000259" key="2">
    <source>
        <dbReference type="PROSITE" id="PS50968"/>
    </source>
</evidence>
<proteinExistence type="predicted"/>
<feature type="domain" description="Lipoyl-binding" evidence="2">
    <location>
        <begin position="83"/>
        <end position="161"/>
    </location>
</feature>
<evidence type="ECO:0000256" key="1">
    <source>
        <dbReference type="ARBA" id="ARBA00023267"/>
    </source>
</evidence>
<gene>
    <name evidence="3" type="ORF">FUA24_18935</name>
</gene>
<dbReference type="PROSITE" id="PS50968">
    <property type="entry name" value="BIOTINYL_LIPOYL"/>
    <property type="match status" value="1"/>
</dbReference>
<dbReference type="InterPro" id="IPR050709">
    <property type="entry name" value="Biotin_Carboxyl_Carrier/Decarb"/>
</dbReference>
<dbReference type="EMBL" id="VSDQ01000718">
    <property type="protein sequence ID" value="TYA71643.1"/>
    <property type="molecule type" value="Genomic_DNA"/>
</dbReference>
<dbReference type="FunFam" id="2.40.50.100:FF:000003">
    <property type="entry name" value="Acetyl-CoA carboxylase biotin carboxyl carrier protein"/>
    <property type="match status" value="1"/>
</dbReference>
<sequence>MNKTFKTKVNATFDFEISSEHVSKLDTLQISESKFHILEEHKSFQADIQSSNFNSKNYNVIVNGNTYNVQISDQLDVLINEMGFALGSTKHVNSIKAPMPGLILDINVKEGQEVEEDTPLLILEAMKMENVITSPRNGVIKSITAKKGDAVEKNELLIEFDS</sequence>
<dbReference type="RefSeq" id="WP_148544629.1">
    <property type="nucleotide sequence ID" value="NZ_VSDQ01000718.1"/>
</dbReference>
<dbReference type="Proteomes" id="UP000323930">
    <property type="component" value="Unassembled WGS sequence"/>
</dbReference>
<organism evidence="3 4">
    <name type="scientific">Seonamhaeicola marinus</name>
    <dbReference type="NCBI Taxonomy" id="1912246"/>
    <lineage>
        <taxon>Bacteria</taxon>
        <taxon>Pseudomonadati</taxon>
        <taxon>Bacteroidota</taxon>
        <taxon>Flavobacteriia</taxon>
        <taxon>Flavobacteriales</taxon>
        <taxon>Flavobacteriaceae</taxon>
    </lineage>
</organism>
<dbReference type="InterPro" id="IPR001882">
    <property type="entry name" value="Biotin_BS"/>
</dbReference>
<dbReference type="AlphaFoldDB" id="A0A5D0HJS9"/>
<dbReference type="Gene3D" id="2.40.50.100">
    <property type="match status" value="1"/>
</dbReference>
<evidence type="ECO:0000313" key="3">
    <source>
        <dbReference type="EMBL" id="TYA71643.1"/>
    </source>
</evidence>
<dbReference type="SUPFAM" id="SSF51230">
    <property type="entry name" value="Single hybrid motif"/>
    <property type="match status" value="1"/>
</dbReference>
<protein>
    <submittedName>
        <fullName evidence="3">Biotin/lipoyl-binding protein</fullName>
    </submittedName>
</protein>
<keyword evidence="1" id="KW-0092">Biotin</keyword>
<dbReference type="PROSITE" id="PS00188">
    <property type="entry name" value="BIOTIN"/>
    <property type="match status" value="1"/>
</dbReference>